<dbReference type="Pfam" id="PF00560">
    <property type="entry name" value="LRR_1"/>
    <property type="match status" value="3"/>
</dbReference>
<keyword evidence="10" id="KW-1185">Reference proteome</keyword>
<evidence type="ECO:0000256" key="5">
    <source>
        <dbReference type="ARBA" id="ARBA00023136"/>
    </source>
</evidence>
<evidence type="ECO:0000259" key="8">
    <source>
        <dbReference type="Pfam" id="PF08263"/>
    </source>
</evidence>
<keyword evidence="2" id="KW-0433">Leucine-rich repeat</keyword>
<feature type="domain" description="Leucine-rich repeat-containing N-terminal plant-type" evidence="8">
    <location>
        <begin position="25"/>
        <end position="63"/>
    </location>
</feature>
<accession>A0AAN9XN65</accession>
<dbReference type="InterPro" id="IPR001611">
    <property type="entry name" value="Leu-rich_rpt"/>
</dbReference>
<dbReference type="AlphaFoldDB" id="A0AAN9XN65"/>
<feature type="signal peptide" evidence="7">
    <location>
        <begin position="1"/>
        <end position="20"/>
    </location>
</feature>
<sequence>MSHSSILLVVLVLSFSAALSELCNPQDKQTLLQIKKELGNPSNLSSWIPHTDCCNNNWEGVTCGSETESYRVYELDFSDVYLPKPHPIPPSIGNLPYLKTLYINMMPNIVDTIPSTIAKLTNLRHLSIKYTSISGQIPLFLSQMKTLESINFSNNKLSGKLPAWLPSLPNIYSISLDSNRFSGAIPYSFGSFREGFALLSLSDNRLTGKIPATLGKLDLKLVDLSKNMLEGDASLLFGSAKHSDTIRLANNMFAFDLGKVGLSKNLMILDVSHNRLYGMLPKGLTSLKDLLSLDVSYNNLCGEIPQGGKMKGFYDSAYAHNKCLCGSPLPSCKPF</sequence>
<dbReference type="InterPro" id="IPR013210">
    <property type="entry name" value="LRR_N_plant-typ"/>
</dbReference>
<dbReference type="GO" id="GO:0016020">
    <property type="term" value="C:membrane"/>
    <property type="evidence" value="ECO:0007669"/>
    <property type="project" value="UniProtKB-SubCell"/>
</dbReference>
<evidence type="ECO:0000256" key="4">
    <source>
        <dbReference type="ARBA" id="ARBA00022737"/>
    </source>
</evidence>
<evidence type="ECO:0000256" key="3">
    <source>
        <dbReference type="ARBA" id="ARBA00022729"/>
    </source>
</evidence>
<evidence type="ECO:0000256" key="2">
    <source>
        <dbReference type="ARBA" id="ARBA00022614"/>
    </source>
</evidence>
<keyword evidence="5" id="KW-0472">Membrane</keyword>
<gene>
    <name evidence="9" type="ORF">VNO78_11439</name>
</gene>
<dbReference type="PANTHER" id="PTHR48060">
    <property type="entry name" value="DNA DAMAGE-REPAIR/TOLERATION PROTEIN DRT100"/>
    <property type="match status" value="1"/>
</dbReference>
<feature type="chain" id="PRO_5042965180" description="Leucine-rich repeat-containing N-terminal plant-type domain-containing protein" evidence="7">
    <location>
        <begin position="21"/>
        <end position="335"/>
    </location>
</feature>
<proteinExistence type="predicted"/>
<dbReference type="PANTHER" id="PTHR48060:SF21">
    <property type="entry name" value="L DOMAIN-LIKE PROTEIN"/>
    <property type="match status" value="1"/>
</dbReference>
<keyword evidence="3 7" id="KW-0732">Signal</keyword>
<protein>
    <recommendedName>
        <fullName evidence="8">Leucine-rich repeat-containing N-terminal plant-type domain-containing protein</fullName>
    </recommendedName>
</protein>
<dbReference type="InterPro" id="IPR032675">
    <property type="entry name" value="LRR_dom_sf"/>
</dbReference>
<keyword evidence="6" id="KW-0325">Glycoprotein</keyword>
<evidence type="ECO:0000256" key="7">
    <source>
        <dbReference type="SAM" id="SignalP"/>
    </source>
</evidence>
<evidence type="ECO:0000256" key="6">
    <source>
        <dbReference type="ARBA" id="ARBA00023180"/>
    </source>
</evidence>
<dbReference type="Proteomes" id="UP001386955">
    <property type="component" value="Unassembled WGS sequence"/>
</dbReference>
<name>A0AAN9XN65_PSOTE</name>
<organism evidence="9 10">
    <name type="scientific">Psophocarpus tetragonolobus</name>
    <name type="common">Winged bean</name>
    <name type="synonym">Dolichos tetragonolobus</name>
    <dbReference type="NCBI Taxonomy" id="3891"/>
    <lineage>
        <taxon>Eukaryota</taxon>
        <taxon>Viridiplantae</taxon>
        <taxon>Streptophyta</taxon>
        <taxon>Embryophyta</taxon>
        <taxon>Tracheophyta</taxon>
        <taxon>Spermatophyta</taxon>
        <taxon>Magnoliopsida</taxon>
        <taxon>eudicotyledons</taxon>
        <taxon>Gunneridae</taxon>
        <taxon>Pentapetalae</taxon>
        <taxon>rosids</taxon>
        <taxon>fabids</taxon>
        <taxon>Fabales</taxon>
        <taxon>Fabaceae</taxon>
        <taxon>Papilionoideae</taxon>
        <taxon>50 kb inversion clade</taxon>
        <taxon>NPAAA clade</taxon>
        <taxon>indigoferoid/millettioid clade</taxon>
        <taxon>Phaseoleae</taxon>
        <taxon>Psophocarpus</taxon>
    </lineage>
</organism>
<evidence type="ECO:0000256" key="1">
    <source>
        <dbReference type="ARBA" id="ARBA00004370"/>
    </source>
</evidence>
<keyword evidence="4" id="KW-0677">Repeat</keyword>
<comment type="subcellular location">
    <subcellularLocation>
        <location evidence="1">Membrane</location>
    </subcellularLocation>
</comment>
<dbReference type="Gene3D" id="3.80.10.10">
    <property type="entry name" value="Ribonuclease Inhibitor"/>
    <property type="match status" value="1"/>
</dbReference>
<dbReference type="InterPro" id="IPR053211">
    <property type="entry name" value="DNA_repair-toleration"/>
</dbReference>
<dbReference type="FunFam" id="3.80.10.10:FF:000041">
    <property type="entry name" value="LRR receptor-like serine/threonine-protein kinase ERECTA"/>
    <property type="match status" value="1"/>
</dbReference>
<dbReference type="Pfam" id="PF08263">
    <property type="entry name" value="LRRNT_2"/>
    <property type="match status" value="1"/>
</dbReference>
<dbReference type="SUPFAM" id="SSF52058">
    <property type="entry name" value="L domain-like"/>
    <property type="match status" value="1"/>
</dbReference>
<evidence type="ECO:0000313" key="9">
    <source>
        <dbReference type="EMBL" id="KAK7400238.1"/>
    </source>
</evidence>
<dbReference type="EMBL" id="JAYMYS010000003">
    <property type="protein sequence ID" value="KAK7400238.1"/>
    <property type="molecule type" value="Genomic_DNA"/>
</dbReference>
<comment type="caution">
    <text evidence="9">The sequence shown here is derived from an EMBL/GenBank/DDBJ whole genome shotgun (WGS) entry which is preliminary data.</text>
</comment>
<evidence type="ECO:0000313" key="10">
    <source>
        <dbReference type="Proteomes" id="UP001386955"/>
    </source>
</evidence>
<reference evidence="9 10" key="1">
    <citation type="submission" date="2024-01" db="EMBL/GenBank/DDBJ databases">
        <title>The genomes of 5 underutilized Papilionoideae crops provide insights into root nodulation and disease resistanc.</title>
        <authorList>
            <person name="Jiang F."/>
        </authorList>
    </citation>
    <scope>NUCLEOTIDE SEQUENCE [LARGE SCALE GENOMIC DNA]</scope>
    <source>
        <strain evidence="9">DUOXIRENSHENG_FW03</strain>
        <tissue evidence="9">Leaves</tissue>
    </source>
</reference>